<dbReference type="AlphaFoldDB" id="A0A0W0TLA2"/>
<dbReference type="Proteomes" id="UP000251942">
    <property type="component" value="Unassembled WGS sequence"/>
</dbReference>
<reference evidence="2 4" key="1">
    <citation type="submission" date="2015-11" db="EMBL/GenBank/DDBJ databases">
        <title>Genomic analysis of 38 Legionella species identifies large and diverse effector repertoires.</title>
        <authorList>
            <person name="Burstein D."/>
            <person name="Amaro F."/>
            <person name="Zusman T."/>
            <person name="Lifshitz Z."/>
            <person name="Cohen O."/>
            <person name="Gilbert J.A."/>
            <person name="Pupko T."/>
            <person name="Shuman H.A."/>
            <person name="Segal G."/>
        </authorList>
    </citation>
    <scope>NUCLEOTIDE SEQUENCE [LARGE SCALE GENOMIC DNA]</scope>
    <source>
        <strain evidence="2 4">WO-44C</strain>
    </source>
</reference>
<dbReference type="EMBL" id="LNYB01000081">
    <property type="protein sequence ID" value="KTC96394.1"/>
    <property type="molecule type" value="Genomic_DNA"/>
</dbReference>
<name>A0A0W0TLA2_9GAMM</name>
<feature type="signal peptide" evidence="1">
    <location>
        <begin position="1"/>
        <end position="25"/>
    </location>
</feature>
<evidence type="ECO:0000313" key="4">
    <source>
        <dbReference type="Proteomes" id="UP000054698"/>
    </source>
</evidence>
<dbReference type="PATRIC" id="fig|453.4.peg.2403"/>
<gene>
    <name evidence="2" type="ORF">Lfee_2192</name>
    <name evidence="3" type="ORF">NCTC12022_02593</name>
</gene>
<dbReference type="OrthoDB" id="1551288at2"/>
<accession>A0A0W0TLA2</accession>
<dbReference type="InterPro" id="IPR018740">
    <property type="entry name" value="DUF2282_membr"/>
</dbReference>
<dbReference type="RefSeq" id="WP_058446739.1">
    <property type="nucleotide sequence ID" value="NZ_CAAAHT010000001.1"/>
</dbReference>
<keyword evidence="4" id="KW-1185">Reference proteome</keyword>
<dbReference type="EMBL" id="UASS01000022">
    <property type="protein sequence ID" value="SPX61841.1"/>
    <property type="molecule type" value="Genomic_DNA"/>
</dbReference>
<sequence>MVDKNKLIKSAMTAFLVLAATPSIGATNSNASDPSAAPATEKCYGVVRAGFNDCATATSSCAGSSTKDAQPDAFVFVPQGLCEKLVGGSLTADKKS</sequence>
<keyword evidence="1" id="KW-0732">Signal</keyword>
<protein>
    <submittedName>
        <fullName evidence="2">Signal peptide protein</fullName>
    </submittedName>
</protein>
<organism evidence="2 4">
    <name type="scientific">Legionella feeleii</name>
    <dbReference type="NCBI Taxonomy" id="453"/>
    <lineage>
        <taxon>Bacteria</taxon>
        <taxon>Pseudomonadati</taxon>
        <taxon>Pseudomonadota</taxon>
        <taxon>Gammaproteobacteria</taxon>
        <taxon>Legionellales</taxon>
        <taxon>Legionellaceae</taxon>
        <taxon>Legionella</taxon>
    </lineage>
</organism>
<reference evidence="3 5" key="2">
    <citation type="submission" date="2018-06" db="EMBL/GenBank/DDBJ databases">
        <authorList>
            <consortium name="Pathogen Informatics"/>
            <person name="Doyle S."/>
        </authorList>
    </citation>
    <scope>NUCLEOTIDE SEQUENCE [LARGE SCALE GENOMIC DNA]</scope>
    <source>
        <strain evidence="3 5">NCTC12022</strain>
    </source>
</reference>
<evidence type="ECO:0000313" key="3">
    <source>
        <dbReference type="EMBL" id="SPX61841.1"/>
    </source>
</evidence>
<dbReference type="Pfam" id="PF10048">
    <property type="entry name" value="DUF2282"/>
    <property type="match status" value="1"/>
</dbReference>
<feature type="chain" id="PRO_5036299230" evidence="1">
    <location>
        <begin position="26"/>
        <end position="96"/>
    </location>
</feature>
<proteinExistence type="predicted"/>
<evidence type="ECO:0000313" key="2">
    <source>
        <dbReference type="EMBL" id="KTC96394.1"/>
    </source>
</evidence>
<evidence type="ECO:0000256" key="1">
    <source>
        <dbReference type="SAM" id="SignalP"/>
    </source>
</evidence>
<evidence type="ECO:0000313" key="5">
    <source>
        <dbReference type="Proteomes" id="UP000251942"/>
    </source>
</evidence>
<dbReference type="Proteomes" id="UP000054698">
    <property type="component" value="Unassembled WGS sequence"/>
</dbReference>
<dbReference type="STRING" id="453.Lfee_2192"/>